<evidence type="ECO:0000256" key="1">
    <source>
        <dbReference type="ARBA" id="ARBA00004418"/>
    </source>
</evidence>
<dbReference type="Gene3D" id="3.90.1210.10">
    <property type="entry name" value="Antifreeze-like/N-acetylneuraminic acid synthase C-terminal domain"/>
    <property type="match status" value="1"/>
</dbReference>
<feature type="chain" id="PRO_5005962256" description="Flagella basal body P-ring formation protein FlgA" evidence="4">
    <location>
        <begin position="24"/>
        <end position="222"/>
    </location>
</feature>
<organism evidence="6 7">
    <name type="scientific">Cognatishimia activa</name>
    <dbReference type="NCBI Taxonomy" id="1715691"/>
    <lineage>
        <taxon>Bacteria</taxon>
        <taxon>Pseudomonadati</taxon>
        <taxon>Pseudomonadota</taxon>
        <taxon>Alphaproteobacteria</taxon>
        <taxon>Rhodobacterales</taxon>
        <taxon>Paracoccaceae</taxon>
        <taxon>Cognatishimia</taxon>
    </lineage>
</organism>
<dbReference type="NCBIfam" id="TIGR03170">
    <property type="entry name" value="flgA_cterm"/>
    <property type="match status" value="1"/>
</dbReference>
<protein>
    <recommendedName>
        <fullName evidence="4">Flagella basal body P-ring formation protein FlgA</fullName>
    </recommendedName>
</protein>
<accession>A0A0N7MBN3</accession>
<feature type="domain" description="SAF" evidence="5">
    <location>
        <begin position="97"/>
        <end position="159"/>
    </location>
</feature>
<dbReference type="STRING" id="1715691.TA5113_01885"/>
<keyword evidence="6" id="KW-0966">Cell projection</keyword>
<dbReference type="EMBL" id="CYUE01000018">
    <property type="protein sequence ID" value="CUK25888.1"/>
    <property type="molecule type" value="Genomic_DNA"/>
</dbReference>
<comment type="subcellular location">
    <subcellularLocation>
        <location evidence="1 4">Periplasm</location>
    </subcellularLocation>
</comment>
<comment type="similarity">
    <text evidence="4">Belongs to the FlgA family.</text>
</comment>
<keyword evidence="7" id="KW-1185">Reference proteome</keyword>
<proteinExistence type="inferred from homology"/>
<reference evidence="7" key="1">
    <citation type="submission" date="2015-09" db="EMBL/GenBank/DDBJ databases">
        <authorList>
            <person name="Rodrigo-Torres Lidia"/>
            <person name="Arahal R.David."/>
        </authorList>
    </citation>
    <scope>NUCLEOTIDE SEQUENCE [LARGE SCALE GENOMIC DNA]</scope>
    <source>
        <strain evidence="7">CECT 5114</strain>
    </source>
</reference>
<dbReference type="GO" id="GO:0042597">
    <property type="term" value="C:periplasmic space"/>
    <property type="evidence" value="ECO:0007669"/>
    <property type="project" value="UniProtKB-SubCell"/>
</dbReference>
<dbReference type="InterPro" id="IPR013974">
    <property type="entry name" value="SAF"/>
</dbReference>
<evidence type="ECO:0000313" key="6">
    <source>
        <dbReference type="EMBL" id="CUK25888.1"/>
    </source>
</evidence>
<comment type="function">
    <text evidence="4">Involved in the assembly process of the P-ring formation. It may associate with FlgF on the rod constituting a structure essential for the P-ring assembly or may act as a modulator protein for the P-ring assembly.</text>
</comment>
<keyword evidence="4" id="KW-1005">Bacterial flagellum biogenesis</keyword>
<evidence type="ECO:0000256" key="3">
    <source>
        <dbReference type="ARBA" id="ARBA00022764"/>
    </source>
</evidence>
<evidence type="ECO:0000256" key="2">
    <source>
        <dbReference type="ARBA" id="ARBA00022729"/>
    </source>
</evidence>
<name>A0A0N7MBN3_9RHOB</name>
<dbReference type="Gene3D" id="2.30.30.760">
    <property type="match status" value="1"/>
</dbReference>
<dbReference type="RefSeq" id="WP_058314844.1">
    <property type="nucleotide sequence ID" value="NZ_CYTO01000019.1"/>
</dbReference>
<keyword evidence="3 4" id="KW-0574">Periplasm</keyword>
<evidence type="ECO:0000313" key="7">
    <source>
        <dbReference type="Proteomes" id="UP000051184"/>
    </source>
</evidence>
<dbReference type="Proteomes" id="UP000051184">
    <property type="component" value="Unassembled WGS sequence"/>
</dbReference>
<feature type="signal peptide" evidence="4">
    <location>
        <begin position="1"/>
        <end position="23"/>
    </location>
</feature>
<sequence length="222" mass="24199">MRAWVHNLIGAAALSLLPLAAAAVPTSELVTERAEQEFGPAMPMNGSFNIRFAQGTPEEGEFIKEFWIDQGTGQFIANLVTERGDLRRIQGLAILSVPVPVVNRRVMPEEILTEHDIELVDMPWARVHAFAITDFDDLNGMQVRRLLAPGRPVHRQSVIPPIVVARGERVTIELKYGPLALTAKGKAIGDAHLGQEVRVVNLASNKTITAVATADGVVEAQF</sequence>
<dbReference type="PANTHER" id="PTHR36307:SF1">
    <property type="entry name" value="FLAGELLA BASAL BODY P-RING FORMATION PROTEIN FLGA"/>
    <property type="match status" value="1"/>
</dbReference>
<dbReference type="AlphaFoldDB" id="A0A0N7MBN3"/>
<dbReference type="SMART" id="SM00858">
    <property type="entry name" value="SAF"/>
    <property type="match status" value="1"/>
</dbReference>
<dbReference type="GO" id="GO:0044780">
    <property type="term" value="P:bacterial-type flagellum assembly"/>
    <property type="evidence" value="ECO:0007669"/>
    <property type="project" value="InterPro"/>
</dbReference>
<dbReference type="Pfam" id="PF13144">
    <property type="entry name" value="ChapFlgA"/>
    <property type="match status" value="1"/>
</dbReference>
<keyword evidence="6" id="KW-0969">Cilium</keyword>
<dbReference type="InterPro" id="IPR017585">
    <property type="entry name" value="SAF_FlgA"/>
</dbReference>
<dbReference type="CDD" id="cd11614">
    <property type="entry name" value="SAF_CpaB_FlgA_like"/>
    <property type="match status" value="1"/>
</dbReference>
<keyword evidence="2 4" id="KW-0732">Signal</keyword>
<dbReference type="OrthoDB" id="7727421at2"/>
<dbReference type="PANTHER" id="PTHR36307">
    <property type="entry name" value="FLAGELLA BASAL BODY P-RING FORMATION PROTEIN FLGA"/>
    <property type="match status" value="1"/>
</dbReference>
<dbReference type="InterPro" id="IPR039246">
    <property type="entry name" value="Flagellar_FlgA"/>
</dbReference>
<gene>
    <name evidence="6" type="ORF">TA5114_01692</name>
</gene>
<evidence type="ECO:0000256" key="4">
    <source>
        <dbReference type="RuleBase" id="RU362063"/>
    </source>
</evidence>
<keyword evidence="6" id="KW-0282">Flagellum</keyword>
<evidence type="ECO:0000259" key="5">
    <source>
        <dbReference type="SMART" id="SM00858"/>
    </source>
</evidence>